<dbReference type="InterPro" id="IPR000322">
    <property type="entry name" value="Glyco_hydro_31_TIM"/>
</dbReference>
<keyword evidence="8" id="KW-1185">Reference proteome</keyword>
<keyword evidence="2" id="KW-0326">Glycosidase</keyword>
<reference evidence="7" key="1">
    <citation type="submission" date="2019-12" db="EMBL/GenBank/DDBJ databases">
        <authorList>
            <person name="Scholes J."/>
        </authorList>
    </citation>
    <scope>NUCLEOTIDE SEQUENCE</scope>
</reference>
<feature type="compositionally biased region" description="Acidic residues" evidence="3">
    <location>
        <begin position="724"/>
        <end position="752"/>
    </location>
</feature>
<dbReference type="GO" id="GO:0005975">
    <property type="term" value="P:carbohydrate metabolic process"/>
    <property type="evidence" value="ECO:0007669"/>
    <property type="project" value="InterPro"/>
</dbReference>
<dbReference type="EMBL" id="CACSLK010009714">
    <property type="protein sequence ID" value="CAA0812056.1"/>
    <property type="molecule type" value="Genomic_DNA"/>
</dbReference>
<protein>
    <submittedName>
        <fullName evidence="7">Heteroglycan glucosidase 1</fullName>
    </submittedName>
</protein>
<dbReference type="InterPro" id="IPR033403">
    <property type="entry name" value="DUF5110"/>
</dbReference>
<dbReference type="CDD" id="cd06604">
    <property type="entry name" value="GH31_glucosidase_II_MalA"/>
    <property type="match status" value="1"/>
</dbReference>
<dbReference type="PANTHER" id="PTHR22762:SF120">
    <property type="entry name" value="HETEROGLYCAN GLUCOSIDASE 1"/>
    <property type="match status" value="1"/>
</dbReference>
<evidence type="ECO:0000313" key="7">
    <source>
        <dbReference type="EMBL" id="CAA0812056.1"/>
    </source>
</evidence>
<evidence type="ECO:0000259" key="4">
    <source>
        <dbReference type="Pfam" id="PF01055"/>
    </source>
</evidence>
<comment type="similarity">
    <text evidence="1 2">Belongs to the glycosyl hydrolase 31 family.</text>
</comment>
<dbReference type="SUPFAM" id="SSF51445">
    <property type="entry name" value="(Trans)glycosidases"/>
    <property type="match status" value="1"/>
</dbReference>
<dbReference type="Gene3D" id="2.60.40.1180">
    <property type="entry name" value="Golgi alpha-mannosidase II"/>
    <property type="match status" value="1"/>
</dbReference>
<dbReference type="Pfam" id="PF13802">
    <property type="entry name" value="Gal_mutarotas_2"/>
    <property type="match status" value="1"/>
</dbReference>
<dbReference type="Gene3D" id="3.20.20.80">
    <property type="entry name" value="Glycosidases"/>
    <property type="match status" value="1"/>
</dbReference>
<accession>A0A9N7MID3</accession>
<dbReference type="InterPro" id="IPR030458">
    <property type="entry name" value="Glyco_hydro_31_AS"/>
</dbReference>
<comment type="caution">
    <text evidence="7">The sequence shown here is derived from an EMBL/GenBank/DDBJ whole genome shotgun (WGS) entry which is preliminary data.</text>
</comment>
<dbReference type="InterPro" id="IPR013780">
    <property type="entry name" value="Glyco_hydro_b"/>
</dbReference>
<dbReference type="SUPFAM" id="SSF74650">
    <property type="entry name" value="Galactose mutarotase-like"/>
    <property type="match status" value="1"/>
</dbReference>
<feature type="region of interest" description="Disordered" evidence="3">
    <location>
        <begin position="706"/>
        <end position="774"/>
    </location>
</feature>
<dbReference type="GO" id="GO:0004553">
    <property type="term" value="F:hydrolase activity, hydrolyzing O-glycosyl compounds"/>
    <property type="evidence" value="ECO:0007669"/>
    <property type="project" value="InterPro"/>
</dbReference>
<keyword evidence="2" id="KW-0378">Hydrolase</keyword>
<dbReference type="CDD" id="cd14752">
    <property type="entry name" value="GH31_N"/>
    <property type="match status" value="1"/>
</dbReference>
<evidence type="ECO:0000256" key="3">
    <source>
        <dbReference type="SAM" id="MobiDB-lite"/>
    </source>
</evidence>
<evidence type="ECO:0000256" key="2">
    <source>
        <dbReference type="RuleBase" id="RU361185"/>
    </source>
</evidence>
<dbReference type="OrthoDB" id="1334205at2759"/>
<dbReference type="Gene3D" id="2.60.40.1760">
    <property type="entry name" value="glycosyl hydrolase (family 31)"/>
    <property type="match status" value="1"/>
</dbReference>
<dbReference type="GO" id="GO:0030246">
    <property type="term" value="F:carbohydrate binding"/>
    <property type="evidence" value="ECO:0007669"/>
    <property type="project" value="InterPro"/>
</dbReference>
<proteinExistence type="inferred from homology"/>
<dbReference type="InterPro" id="IPR011013">
    <property type="entry name" value="Gal_mutarotase_sf_dom"/>
</dbReference>
<feature type="domain" description="Glycoside hydrolase family 31 TIM barrel" evidence="4">
    <location>
        <begin position="200"/>
        <end position="530"/>
    </location>
</feature>
<dbReference type="Pfam" id="PF01055">
    <property type="entry name" value="Glyco_hydro_31_2nd"/>
    <property type="match status" value="1"/>
</dbReference>
<evidence type="ECO:0000259" key="5">
    <source>
        <dbReference type="Pfam" id="PF13802"/>
    </source>
</evidence>
<evidence type="ECO:0000259" key="6">
    <source>
        <dbReference type="Pfam" id="PF17137"/>
    </source>
</evidence>
<feature type="compositionally biased region" description="Basic and acidic residues" evidence="3">
    <location>
        <begin position="755"/>
        <end position="768"/>
    </location>
</feature>
<dbReference type="Pfam" id="PF17137">
    <property type="entry name" value="DUF5110"/>
    <property type="match status" value="1"/>
</dbReference>
<feature type="domain" description="DUF5110" evidence="6">
    <location>
        <begin position="629"/>
        <end position="698"/>
    </location>
</feature>
<gene>
    <name evidence="7" type="ORF">SHERM_12874</name>
</gene>
<dbReference type="PROSITE" id="PS00129">
    <property type="entry name" value="GLYCOSYL_HYDROL_F31_1"/>
    <property type="match status" value="1"/>
</dbReference>
<dbReference type="InterPro" id="IPR025887">
    <property type="entry name" value="Glyco_hydro_31_N_dom"/>
</dbReference>
<dbReference type="AlphaFoldDB" id="A0A9N7MID3"/>
<evidence type="ECO:0000256" key="1">
    <source>
        <dbReference type="ARBA" id="ARBA00007806"/>
    </source>
</evidence>
<name>A0A9N7MID3_STRHE</name>
<dbReference type="Proteomes" id="UP001153555">
    <property type="component" value="Unassembled WGS sequence"/>
</dbReference>
<evidence type="ECO:0000313" key="8">
    <source>
        <dbReference type="Proteomes" id="UP001153555"/>
    </source>
</evidence>
<dbReference type="InterPro" id="IPR017853">
    <property type="entry name" value="GH"/>
</dbReference>
<feature type="domain" description="Glycoside hydrolase family 31 N-terminal" evidence="5">
    <location>
        <begin position="84"/>
        <end position="159"/>
    </location>
</feature>
<sequence length="774" mass="87116">MDNGSCSKVKMDECGRKVCVSKDMDYHQIHEEGVFRFDCSVHGRVSSYPSFSFQKQLIRDRTIKDTTTIPTYIPKSECRDRKQIVRIKLPPNTSFYGTGEVSGPLERTGKTIITWNTDSYGYTDKNISLYQSHPWVLALFDNGNAIGVLADTTRLCEVDLQEPSTIKFVSEFPYPVITFGPFPSPSAVLASFARATGTIFMPSKWALGYHQSRYSYESAERVLEIAKTFREKHIPCDAIWMDIDYMDGFRCFTFDKARFFLTPSFIYTLHEKGFKAIWILDPGIKKDKGYVVYDSGTEDYVWVQAADGKPFVGKVWPGDSVFPDFTQARVRDWWAELVKDFIPKGVDGLWNDMNEPSVWMENGEKTMPSDNVHWGDKLQGGVQNHPHYHNVYGMLMAKSSHKGMKLANKNKRPFVLTRAGFVGTQRYAATWTGDNVSDWDHLKMSIPMVLNLGLSGQPFSGPDIGGFIGNATPELFARWMGIGSMLPFCRAHSNKNTKNHEPWSFGDRVEEICRLALRRRYRILPLLYTLFYVAHKRGIPVATPTFFADPKLTSQENAFMLGPLLIYTSTNKENNVGEIPVLPEGSIWREFNFEDYRPELPRLFLKGGSIIPVAPPHESVSDAKPTDDLTLIVSIDDDQGNAEGILFEDDGDGYKYTKGGYLLTTYVATQEGSFVTLKVSKTEGSWPRPKRRLHVQVLLNDCKKAEASGTDGEEVIVPLPVDQSEPDQSGDESESDQSGDESESDQSGDESQSDQLDKGCDIGEESPKPGECQL</sequence>
<organism evidence="7 8">
    <name type="scientific">Striga hermonthica</name>
    <name type="common">Purple witchweed</name>
    <name type="synonym">Buchnera hermonthica</name>
    <dbReference type="NCBI Taxonomy" id="68872"/>
    <lineage>
        <taxon>Eukaryota</taxon>
        <taxon>Viridiplantae</taxon>
        <taxon>Streptophyta</taxon>
        <taxon>Embryophyta</taxon>
        <taxon>Tracheophyta</taxon>
        <taxon>Spermatophyta</taxon>
        <taxon>Magnoliopsida</taxon>
        <taxon>eudicotyledons</taxon>
        <taxon>Gunneridae</taxon>
        <taxon>Pentapetalae</taxon>
        <taxon>asterids</taxon>
        <taxon>lamiids</taxon>
        <taxon>Lamiales</taxon>
        <taxon>Orobanchaceae</taxon>
        <taxon>Buchnereae</taxon>
        <taxon>Striga</taxon>
    </lineage>
</organism>
<dbReference type="PANTHER" id="PTHR22762">
    <property type="entry name" value="ALPHA-GLUCOSIDASE"/>
    <property type="match status" value="1"/>
</dbReference>